<evidence type="ECO:0000256" key="1">
    <source>
        <dbReference type="ARBA" id="ARBA00004571"/>
    </source>
</evidence>
<keyword evidence="9 10" id="KW-0998">Cell outer membrane</keyword>
<dbReference type="Pfam" id="PF00593">
    <property type="entry name" value="TonB_dep_Rec_b-barrel"/>
    <property type="match status" value="1"/>
</dbReference>
<evidence type="ECO:0000256" key="2">
    <source>
        <dbReference type="ARBA" id="ARBA00022448"/>
    </source>
</evidence>
<evidence type="ECO:0000256" key="10">
    <source>
        <dbReference type="PROSITE-ProRule" id="PRU01360"/>
    </source>
</evidence>
<feature type="region of interest" description="Disordered" evidence="12">
    <location>
        <begin position="273"/>
        <end position="295"/>
    </location>
</feature>
<proteinExistence type="inferred from homology"/>
<evidence type="ECO:0000259" key="13">
    <source>
        <dbReference type="Pfam" id="PF00593"/>
    </source>
</evidence>
<comment type="subcellular location">
    <subcellularLocation>
        <location evidence="1 10">Cell outer membrane</location>
        <topology evidence="1 10">Multi-pass membrane protein</topology>
    </subcellularLocation>
</comment>
<evidence type="ECO:0000256" key="11">
    <source>
        <dbReference type="RuleBase" id="RU003357"/>
    </source>
</evidence>
<dbReference type="GO" id="GO:0015344">
    <property type="term" value="F:siderophore uptake transmembrane transporter activity"/>
    <property type="evidence" value="ECO:0007669"/>
    <property type="project" value="TreeGrafter"/>
</dbReference>
<dbReference type="GO" id="GO:0009279">
    <property type="term" value="C:cell outer membrane"/>
    <property type="evidence" value="ECO:0007669"/>
    <property type="project" value="UniProtKB-SubCell"/>
</dbReference>
<dbReference type="PANTHER" id="PTHR30069:SF29">
    <property type="entry name" value="HEMOGLOBIN AND HEMOGLOBIN-HAPTOGLOBIN-BINDING PROTEIN 1-RELATED"/>
    <property type="match status" value="1"/>
</dbReference>
<feature type="compositionally biased region" description="Polar residues" evidence="12">
    <location>
        <begin position="273"/>
        <end position="294"/>
    </location>
</feature>
<evidence type="ECO:0000256" key="3">
    <source>
        <dbReference type="ARBA" id="ARBA00022452"/>
    </source>
</evidence>
<evidence type="ECO:0000256" key="6">
    <source>
        <dbReference type="ARBA" id="ARBA00023077"/>
    </source>
</evidence>
<keyword evidence="6 11" id="KW-0798">TonB box</keyword>
<reference evidence="15 16" key="1">
    <citation type="submission" date="2020-03" db="EMBL/GenBank/DDBJ databases">
        <title>Genomic Encyclopedia of Type Strains, Phase IV (KMG-IV): sequencing the most valuable type-strain genomes for metagenomic binning, comparative biology and taxonomic classification.</title>
        <authorList>
            <person name="Goeker M."/>
        </authorList>
    </citation>
    <scope>NUCLEOTIDE SEQUENCE [LARGE SCALE GENOMIC DNA]</scope>
    <source>
        <strain evidence="15 16">DSM 4736</strain>
    </source>
</reference>
<dbReference type="Gene3D" id="2.170.130.10">
    <property type="entry name" value="TonB-dependent receptor, plug domain"/>
    <property type="match status" value="1"/>
</dbReference>
<dbReference type="AlphaFoldDB" id="A0A7X5YJP2"/>
<evidence type="ECO:0000259" key="14">
    <source>
        <dbReference type="Pfam" id="PF07715"/>
    </source>
</evidence>
<dbReference type="RefSeq" id="WP_168046104.1">
    <property type="nucleotide sequence ID" value="NZ_JAATJM010000001.1"/>
</dbReference>
<sequence>MIQDAPPQLPEVVVTGARLPPAAGEAAFSVIRRDEEDLRGQQRLDEALASVPAVSLFRRTSSLSANPTTQGISLRAIAPSGAGRTLVTLDGVPLNDPFGGWVIWSQVPTESLSGLDIVRGSGAGPYGAGALTGVIQLRERDDGSVLNASLSERGGARLGASGAANLGPARLVASGLYETSDGYVPIRGPDAGAADTPLDLGVRAAALRADIPLGEAALSLRASAFEEDRGSGLAGARATASGSALSATAALPPSADRPGWRLQAWRRESDLTNSSVAVSADRASTTPANDQYETPATGWGANAALRRVVVSGVARLEWELGADARFSEGETRERFRFMSGAFTRDRIAGGETSVAGVYGEGSWTSGAWLVAGGLRYDAWSNSEGRRLERDLATGLPTLDETDPDRSGQVVSARLAARRDIGSGQALRLAAYSGFRPATLNELHRPFRVGNDLTEANAGLEPERLTGVEAGWSWTGDRAELTATAFWTSVEDAIVNVTVGTGPATFPRAGFVPAGGVLRQRMNAGTIEATGIEVDGRIDLSDAFSLRAALSATDARVDGGAMAPQLTGLRPAQAPIWSAVAGADWRPLDRLTLAADLRWESRRFEDDLNSRVLDPAATVDLRADWTLSPSATLWLAADNLFDAEVEVSETATGVAGFGPPRTLSLGVRLTR</sequence>
<protein>
    <submittedName>
        <fullName evidence="15">Outer membrane receptor protein involved in Fe transport</fullName>
    </submittedName>
</protein>
<keyword evidence="5" id="KW-0732">Signal</keyword>
<evidence type="ECO:0000256" key="9">
    <source>
        <dbReference type="ARBA" id="ARBA00023237"/>
    </source>
</evidence>
<feature type="domain" description="TonB-dependent receptor-like beta-barrel" evidence="13">
    <location>
        <begin position="244"/>
        <end position="639"/>
    </location>
</feature>
<evidence type="ECO:0000256" key="5">
    <source>
        <dbReference type="ARBA" id="ARBA00022729"/>
    </source>
</evidence>
<keyword evidence="4 10" id="KW-0812">Transmembrane</keyword>
<evidence type="ECO:0000256" key="4">
    <source>
        <dbReference type="ARBA" id="ARBA00022692"/>
    </source>
</evidence>
<dbReference type="InterPro" id="IPR039426">
    <property type="entry name" value="TonB-dep_rcpt-like"/>
</dbReference>
<feature type="domain" description="TonB-dependent receptor plug" evidence="14">
    <location>
        <begin position="26"/>
        <end position="134"/>
    </location>
</feature>
<dbReference type="InterPro" id="IPR037066">
    <property type="entry name" value="Plug_dom_sf"/>
</dbReference>
<organism evidence="15 16">
    <name type="scientific">Brevundimonas alba</name>
    <dbReference type="NCBI Taxonomy" id="74314"/>
    <lineage>
        <taxon>Bacteria</taxon>
        <taxon>Pseudomonadati</taxon>
        <taxon>Pseudomonadota</taxon>
        <taxon>Alphaproteobacteria</taxon>
        <taxon>Caulobacterales</taxon>
        <taxon>Caulobacteraceae</taxon>
        <taxon>Brevundimonas</taxon>
    </lineage>
</organism>
<keyword evidence="2 10" id="KW-0813">Transport</keyword>
<accession>A0A7X5YJP2</accession>
<dbReference type="InterPro" id="IPR012910">
    <property type="entry name" value="Plug_dom"/>
</dbReference>
<dbReference type="Proteomes" id="UP000587415">
    <property type="component" value="Unassembled WGS sequence"/>
</dbReference>
<dbReference type="PROSITE" id="PS52016">
    <property type="entry name" value="TONB_DEPENDENT_REC_3"/>
    <property type="match status" value="1"/>
</dbReference>
<evidence type="ECO:0000256" key="7">
    <source>
        <dbReference type="ARBA" id="ARBA00023136"/>
    </source>
</evidence>
<evidence type="ECO:0000313" key="16">
    <source>
        <dbReference type="Proteomes" id="UP000587415"/>
    </source>
</evidence>
<keyword evidence="7 10" id="KW-0472">Membrane</keyword>
<dbReference type="PANTHER" id="PTHR30069">
    <property type="entry name" value="TONB-DEPENDENT OUTER MEMBRANE RECEPTOR"/>
    <property type="match status" value="1"/>
</dbReference>
<evidence type="ECO:0000313" key="15">
    <source>
        <dbReference type="EMBL" id="NJC41202.1"/>
    </source>
</evidence>
<name>A0A7X5YJP2_9CAUL</name>
<keyword evidence="8 15" id="KW-0675">Receptor</keyword>
<dbReference type="InterPro" id="IPR000531">
    <property type="entry name" value="Beta-barrel_TonB"/>
</dbReference>
<dbReference type="EMBL" id="JAATJM010000001">
    <property type="protein sequence ID" value="NJC41202.1"/>
    <property type="molecule type" value="Genomic_DNA"/>
</dbReference>
<gene>
    <name evidence="15" type="ORF">GGQ87_001460</name>
</gene>
<dbReference type="Pfam" id="PF07715">
    <property type="entry name" value="Plug"/>
    <property type="match status" value="1"/>
</dbReference>
<evidence type="ECO:0000256" key="12">
    <source>
        <dbReference type="SAM" id="MobiDB-lite"/>
    </source>
</evidence>
<keyword evidence="16" id="KW-1185">Reference proteome</keyword>
<comment type="similarity">
    <text evidence="10 11">Belongs to the TonB-dependent receptor family.</text>
</comment>
<keyword evidence="3 10" id="KW-1134">Transmembrane beta strand</keyword>
<dbReference type="InterPro" id="IPR036942">
    <property type="entry name" value="Beta-barrel_TonB_sf"/>
</dbReference>
<evidence type="ECO:0000256" key="8">
    <source>
        <dbReference type="ARBA" id="ARBA00023170"/>
    </source>
</evidence>
<dbReference type="SUPFAM" id="SSF56935">
    <property type="entry name" value="Porins"/>
    <property type="match status" value="1"/>
</dbReference>
<comment type="caution">
    <text evidence="15">The sequence shown here is derived from an EMBL/GenBank/DDBJ whole genome shotgun (WGS) entry which is preliminary data.</text>
</comment>
<dbReference type="Gene3D" id="2.40.170.20">
    <property type="entry name" value="TonB-dependent receptor, beta-barrel domain"/>
    <property type="match status" value="1"/>
</dbReference>
<dbReference type="GO" id="GO:0044718">
    <property type="term" value="P:siderophore transmembrane transport"/>
    <property type="evidence" value="ECO:0007669"/>
    <property type="project" value="TreeGrafter"/>
</dbReference>